<evidence type="ECO:0000256" key="8">
    <source>
        <dbReference type="ARBA" id="ARBA00022989"/>
    </source>
</evidence>
<evidence type="ECO:0000256" key="2">
    <source>
        <dbReference type="ARBA" id="ARBA00022679"/>
    </source>
</evidence>
<dbReference type="PANTHER" id="PTHR46065:SF3">
    <property type="entry name" value="FI20425P1"/>
    <property type="match status" value="1"/>
</dbReference>
<dbReference type="SMART" id="SM00744">
    <property type="entry name" value="RINGv"/>
    <property type="match status" value="1"/>
</dbReference>
<evidence type="ECO:0000256" key="4">
    <source>
        <dbReference type="ARBA" id="ARBA00022723"/>
    </source>
</evidence>
<evidence type="ECO:0000256" key="6">
    <source>
        <dbReference type="ARBA" id="ARBA00022786"/>
    </source>
</evidence>
<keyword evidence="9" id="KW-0472">Membrane</keyword>
<dbReference type="InterPro" id="IPR001841">
    <property type="entry name" value="Znf_RING"/>
</dbReference>
<dbReference type="GO" id="GO:0008270">
    <property type="term" value="F:zinc ion binding"/>
    <property type="evidence" value="ECO:0007669"/>
    <property type="project" value="UniProtKB-KW"/>
</dbReference>
<keyword evidence="3" id="KW-0812">Transmembrane</keyword>
<dbReference type="PROSITE" id="PS51292">
    <property type="entry name" value="ZF_RING_CH"/>
    <property type="match status" value="1"/>
</dbReference>
<evidence type="ECO:0000313" key="13">
    <source>
        <dbReference type="EMBL" id="RWS21969.1"/>
    </source>
</evidence>
<evidence type="ECO:0000256" key="1">
    <source>
        <dbReference type="ARBA" id="ARBA00004141"/>
    </source>
</evidence>
<keyword evidence="2" id="KW-0808">Transferase</keyword>
<keyword evidence="5 10" id="KW-0863">Zinc-finger</keyword>
<gene>
    <name evidence="13" type="ORF">B4U80_14906</name>
</gene>
<comment type="caution">
    <text evidence="13">The sequence shown here is derived from an EMBL/GenBank/DDBJ whole genome shotgun (WGS) entry which is preliminary data.</text>
</comment>
<keyword evidence="14" id="KW-1185">Reference proteome</keyword>
<organism evidence="13 14">
    <name type="scientific">Leptotrombidium deliense</name>
    <dbReference type="NCBI Taxonomy" id="299467"/>
    <lineage>
        <taxon>Eukaryota</taxon>
        <taxon>Metazoa</taxon>
        <taxon>Ecdysozoa</taxon>
        <taxon>Arthropoda</taxon>
        <taxon>Chelicerata</taxon>
        <taxon>Arachnida</taxon>
        <taxon>Acari</taxon>
        <taxon>Acariformes</taxon>
        <taxon>Trombidiformes</taxon>
        <taxon>Prostigmata</taxon>
        <taxon>Anystina</taxon>
        <taxon>Parasitengona</taxon>
        <taxon>Trombiculoidea</taxon>
        <taxon>Trombiculidae</taxon>
        <taxon>Leptotrombidium</taxon>
    </lineage>
</organism>
<evidence type="ECO:0000313" key="14">
    <source>
        <dbReference type="Proteomes" id="UP000288716"/>
    </source>
</evidence>
<sequence length="188" mass="20574">MATDLETLESAFSAVASIPKCRICFESNSDLIQPCKCTGSSANVHYECLAQWIESSGSPKCNVCLSDYRGIRMKKQKPSFADWLAKHPEYAGFITVGGIVLPTKVAAGEGEGGGRQKMMQAFKQCVEADPEVAKACPKPEKGQKPNREEMMKRMKECGGAVEKSTKQQCDAAKEIHKKMKEKFANKGS</sequence>
<feature type="domain" description="RING-type" evidence="11">
    <location>
        <begin position="21"/>
        <end position="64"/>
    </location>
</feature>
<accession>A0A443S368</accession>
<dbReference type="Proteomes" id="UP000288716">
    <property type="component" value="Unassembled WGS sequence"/>
</dbReference>
<dbReference type="STRING" id="299467.A0A443S368"/>
<dbReference type="GO" id="GO:0016567">
    <property type="term" value="P:protein ubiquitination"/>
    <property type="evidence" value="ECO:0007669"/>
    <property type="project" value="TreeGrafter"/>
</dbReference>
<dbReference type="PROSITE" id="PS50089">
    <property type="entry name" value="ZF_RING_2"/>
    <property type="match status" value="1"/>
</dbReference>
<name>A0A443S368_9ACAR</name>
<dbReference type="Pfam" id="PF12906">
    <property type="entry name" value="RINGv"/>
    <property type="match status" value="1"/>
</dbReference>
<proteinExistence type="predicted"/>
<feature type="domain" description="RING-CH-type" evidence="12">
    <location>
        <begin position="13"/>
        <end position="71"/>
    </location>
</feature>
<keyword evidence="7" id="KW-0862">Zinc</keyword>
<evidence type="ECO:0000259" key="11">
    <source>
        <dbReference type="PROSITE" id="PS50089"/>
    </source>
</evidence>
<dbReference type="GO" id="GO:0016020">
    <property type="term" value="C:membrane"/>
    <property type="evidence" value="ECO:0007669"/>
    <property type="project" value="UniProtKB-SubCell"/>
</dbReference>
<dbReference type="PANTHER" id="PTHR46065">
    <property type="entry name" value="E3 UBIQUITIN-PROTEIN LIGASE MARCH 2/3 FAMILY MEMBER"/>
    <property type="match status" value="1"/>
</dbReference>
<evidence type="ECO:0000256" key="5">
    <source>
        <dbReference type="ARBA" id="ARBA00022771"/>
    </source>
</evidence>
<evidence type="ECO:0000259" key="12">
    <source>
        <dbReference type="PROSITE" id="PS51292"/>
    </source>
</evidence>
<dbReference type="GO" id="GO:0004842">
    <property type="term" value="F:ubiquitin-protein transferase activity"/>
    <property type="evidence" value="ECO:0007669"/>
    <property type="project" value="TreeGrafter"/>
</dbReference>
<comment type="subcellular location">
    <subcellularLocation>
        <location evidence="1">Membrane</location>
        <topology evidence="1">Multi-pass membrane protein</topology>
    </subcellularLocation>
</comment>
<evidence type="ECO:0000256" key="3">
    <source>
        <dbReference type="ARBA" id="ARBA00022692"/>
    </source>
</evidence>
<keyword evidence="6" id="KW-0833">Ubl conjugation pathway</keyword>
<dbReference type="InterPro" id="IPR013083">
    <property type="entry name" value="Znf_RING/FYVE/PHD"/>
</dbReference>
<evidence type="ECO:0000256" key="9">
    <source>
        <dbReference type="ARBA" id="ARBA00023136"/>
    </source>
</evidence>
<reference evidence="13 14" key="1">
    <citation type="journal article" date="2018" name="Gigascience">
        <title>Genomes of trombidid mites reveal novel predicted allergens and laterally-transferred genes associated with secondary metabolism.</title>
        <authorList>
            <person name="Dong X."/>
            <person name="Chaisiri K."/>
            <person name="Xia D."/>
            <person name="Armstrong S.D."/>
            <person name="Fang Y."/>
            <person name="Donnelly M.J."/>
            <person name="Kadowaki T."/>
            <person name="McGarry J.W."/>
            <person name="Darby A.C."/>
            <person name="Makepeace B.L."/>
        </authorList>
    </citation>
    <scope>NUCLEOTIDE SEQUENCE [LARGE SCALE GENOMIC DNA]</scope>
    <source>
        <strain evidence="13">UoL-UT</strain>
    </source>
</reference>
<dbReference type="VEuPathDB" id="VectorBase:LDEU010071"/>
<protein>
    <submittedName>
        <fullName evidence="13">Uncharacterized protein</fullName>
    </submittedName>
</protein>
<dbReference type="InterPro" id="IPR011016">
    <property type="entry name" value="Znf_RING-CH"/>
</dbReference>
<keyword evidence="4" id="KW-0479">Metal-binding</keyword>
<dbReference type="EMBL" id="NCKV01010187">
    <property type="protein sequence ID" value="RWS21969.1"/>
    <property type="molecule type" value="Genomic_DNA"/>
</dbReference>
<keyword evidence="8" id="KW-1133">Transmembrane helix</keyword>
<dbReference type="AlphaFoldDB" id="A0A443S368"/>
<dbReference type="SUPFAM" id="SSF57850">
    <property type="entry name" value="RING/U-box"/>
    <property type="match status" value="1"/>
</dbReference>
<dbReference type="OrthoDB" id="6495498at2759"/>
<evidence type="ECO:0000256" key="7">
    <source>
        <dbReference type="ARBA" id="ARBA00022833"/>
    </source>
</evidence>
<dbReference type="Gene3D" id="3.30.40.10">
    <property type="entry name" value="Zinc/RING finger domain, C3HC4 (zinc finger)"/>
    <property type="match status" value="1"/>
</dbReference>
<evidence type="ECO:0000256" key="10">
    <source>
        <dbReference type="PROSITE-ProRule" id="PRU00175"/>
    </source>
</evidence>